<reference evidence="1" key="1">
    <citation type="submission" date="2020-02" db="EMBL/GenBank/DDBJ databases">
        <authorList>
            <person name="Meier V. D."/>
        </authorList>
    </citation>
    <scope>NUCLEOTIDE SEQUENCE</scope>
    <source>
        <strain evidence="1">AVDCRST_MAG79</strain>
    </source>
</reference>
<gene>
    <name evidence="1" type="ORF">AVDCRST_MAG79-1755</name>
</gene>
<sequence length="77" mass="8670">MDAPKRLALVTDRVQRALVKGLPTDDLRRDLDHAFAETLDVLDAGEQDEDTMLYRFELVAGYGDLMRSLDECEDLAA</sequence>
<dbReference type="EMBL" id="CADCWC010000264">
    <property type="protein sequence ID" value="CAA9539870.1"/>
    <property type="molecule type" value="Genomic_DNA"/>
</dbReference>
<accession>A0A6J4U6Y4</accession>
<proteinExistence type="predicted"/>
<organism evidence="1">
    <name type="scientific">uncultured Thermoleophilia bacterium</name>
    <dbReference type="NCBI Taxonomy" id="1497501"/>
    <lineage>
        <taxon>Bacteria</taxon>
        <taxon>Bacillati</taxon>
        <taxon>Actinomycetota</taxon>
        <taxon>Thermoleophilia</taxon>
        <taxon>environmental samples</taxon>
    </lineage>
</organism>
<evidence type="ECO:0000313" key="1">
    <source>
        <dbReference type="EMBL" id="CAA9539870.1"/>
    </source>
</evidence>
<name>A0A6J4U6Y4_9ACTN</name>
<protein>
    <submittedName>
        <fullName evidence="1">Uncharacterized protein</fullName>
    </submittedName>
</protein>
<dbReference type="AlphaFoldDB" id="A0A6J4U6Y4"/>